<feature type="region of interest" description="Disordered" evidence="2">
    <location>
        <begin position="309"/>
        <end position="329"/>
    </location>
</feature>
<dbReference type="RefSeq" id="WP_207561006.1">
    <property type="nucleotide sequence ID" value="NZ_CP046072.1"/>
</dbReference>
<evidence type="ECO:0000256" key="1">
    <source>
        <dbReference type="SAM" id="Coils"/>
    </source>
</evidence>
<dbReference type="AlphaFoldDB" id="A0A975B130"/>
<accession>A0A975B130</accession>
<reference evidence="3" key="1">
    <citation type="submission" date="2019-11" db="EMBL/GenBank/DDBJ databases">
        <authorList>
            <person name="Kojima H."/>
        </authorList>
    </citation>
    <scope>NUCLEOTIDE SEQUENCE</scope>
    <source>
        <strain evidence="3">H1576</strain>
    </source>
</reference>
<protein>
    <submittedName>
        <fullName evidence="3">Uncharacterized protein</fullName>
    </submittedName>
</protein>
<evidence type="ECO:0000256" key="2">
    <source>
        <dbReference type="SAM" id="MobiDB-lite"/>
    </source>
</evidence>
<gene>
    <name evidence="3" type="ORF">GJV85_08715</name>
</gene>
<feature type="coiled-coil region" evidence="1">
    <location>
        <begin position="157"/>
        <end position="184"/>
    </location>
</feature>
<proteinExistence type="predicted"/>
<evidence type="ECO:0000313" key="4">
    <source>
        <dbReference type="Proteomes" id="UP000671852"/>
    </source>
</evidence>
<feature type="coiled-coil region" evidence="1">
    <location>
        <begin position="30"/>
        <end position="76"/>
    </location>
</feature>
<dbReference type="EMBL" id="CP046072">
    <property type="protein sequence ID" value="QSZ42190.1"/>
    <property type="molecule type" value="Genomic_DNA"/>
</dbReference>
<sequence>MSGPKSANYYIAVEALVEDRKRDKQVEEQIETLKGNEQQYLLELKKQEDLYLEQRAKKLKEREQKATDRKTKMEQGFVKGEIEKIPEEYLEEDKSESDLAISDNFQELREYREKLLSDITQHINEHGTISESMESLLNEFNQAFSLDSMEEIATQVHSRIAQEAKEIKEQIKQEEIQRKKVDEAKVASIITESLKEMDYEVGTISETLFVEGGVTHFRDSTWADNYYVEMRIEPKDESMNFHMVYTGDTMHSRSDDQKTEDDWCGDFTHLQHSLGSKGISIEVTNHLRAGEIPVHTVTKDRVIIERTQKSDAETTIERKKRKEKRIDDE</sequence>
<dbReference type="KEGG" id="saqt:GJV85_08715"/>
<evidence type="ECO:0000313" key="3">
    <source>
        <dbReference type="EMBL" id="QSZ42190.1"/>
    </source>
</evidence>
<keyword evidence="1" id="KW-0175">Coiled coil</keyword>
<reference evidence="3" key="2">
    <citation type="submission" date="2021-04" db="EMBL/GenBank/DDBJ databases">
        <title>Isolation and characterization of a novel species of the genus Sulfurimonas.</title>
        <authorList>
            <person name="Fukui M."/>
        </authorList>
    </citation>
    <scope>NUCLEOTIDE SEQUENCE</scope>
    <source>
        <strain evidence="3">H1576</strain>
    </source>
</reference>
<name>A0A975B130_9BACT</name>
<keyword evidence="4" id="KW-1185">Reference proteome</keyword>
<organism evidence="3 4">
    <name type="scientific">Sulfurimonas aquatica</name>
    <dbReference type="NCBI Taxonomy" id="2672570"/>
    <lineage>
        <taxon>Bacteria</taxon>
        <taxon>Pseudomonadati</taxon>
        <taxon>Campylobacterota</taxon>
        <taxon>Epsilonproteobacteria</taxon>
        <taxon>Campylobacterales</taxon>
        <taxon>Sulfurimonadaceae</taxon>
        <taxon>Sulfurimonas</taxon>
    </lineage>
</organism>
<dbReference type="Proteomes" id="UP000671852">
    <property type="component" value="Chromosome"/>
</dbReference>